<feature type="transmembrane region" description="Helical" evidence="3">
    <location>
        <begin position="113"/>
        <end position="133"/>
    </location>
</feature>
<gene>
    <name evidence="4" type="ORF">E6K79_05250</name>
</gene>
<dbReference type="PROSITE" id="PS50005">
    <property type="entry name" value="TPR"/>
    <property type="match status" value="1"/>
</dbReference>
<dbReference type="EMBL" id="VBOZ01000014">
    <property type="protein sequence ID" value="TMQ65174.1"/>
    <property type="molecule type" value="Genomic_DNA"/>
</dbReference>
<evidence type="ECO:0000256" key="1">
    <source>
        <dbReference type="PROSITE-ProRule" id="PRU00339"/>
    </source>
</evidence>
<dbReference type="PANTHER" id="PTHR39328">
    <property type="entry name" value="BLL2871 PROTEIN"/>
    <property type="match status" value="1"/>
</dbReference>
<keyword evidence="3" id="KW-1133">Transmembrane helix</keyword>
<dbReference type="Gene3D" id="1.25.40.10">
    <property type="entry name" value="Tetratricopeptide repeat domain"/>
    <property type="match status" value="1"/>
</dbReference>
<feature type="region of interest" description="Disordered" evidence="2">
    <location>
        <begin position="1"/>
        <end position="28"/>
    </location>
</feature>
<evidence type="ECO:0000313" key="4">
    <source>
        <dbReference type="EMBL" id="TMQ65174.1"/>
    </source>
</evidence>
<dbReference type="InterPro" id="IPR029055">
    <property type="entry name" value="Ntn_hydrolases_N"/>
</dbReference>
<keyword evidence="1" id="KW-0802">TPR repeat</keyword>
<dbReference type="SUPFAM" id="SSF48452">
    <property type="entry name" value="TPR-like"/>
    <property type="match status" value="1"/>
</dbReference>
<dbReference type="InterPro" id="IPR010430">
    <property type="entry name" value="DUF1028"/>
</dbReference>
<dbReference type="Proteomes" id="UP000317691">
    <property type="component" value="Unassembled WGS sequence"/>
</dbReference>
<keyword evidence="3" id="KW-0812">Transmembrane</keyword>
<dbReference type="InterPro" id="IPR019734">
    <property type="entry name" value="TPR_rpt"/>
</dbReference>
<comment type="caution">
    <text evidence="4">The sequence shown here is derived from an EMBL/GenBank/DDBJ whole genome shotgun (WGS) entry which is preliminary data.</text>
</comment>
<dbReference type="PANTHER" id="PTHR39328:SF1">
    <property type="entry name" value="BLL2871 PROTEIN"/>
    <property type="match status" value="1"/>
</dbReference>
<dbReference type="AlphaFoldDB" id="A0A538TNI7"/>
<evidence type="ECO:0000256" key="2">
    <source>
        <dbReference type="SAM" id="MobiDB-lite"/>
    </source>
</evidence>
<dbReference type="Gene3D" id="3.60.20.10">
    <property type="entry name" value="Glutamine Phosphoribosylpyrophosphate, subunit 1, domain 1"/>
    <property type="match status" value="1"/>
</dbReference>
<reference evidence="4 5" key="1">
    <citation type="journal article" date="2019" name="Nat. Microbiol.">
        <title>Mediterranean grassland soil C-N compound turnover is dependent on rainfall and depth, and is mediated by genomically divergent microorganisms.</title>
        <authorList>
            <person name="Diamond S."/>
            <person name="Andeer P.F."/>
            <person name="Li Z."/>
            <person name="Crits-Christoph A."/>
            <person name="Burstein D."/>
            <person name="Anantharaman K."/>
            <person name="Lane K.R."/>
            <person name="Thomas B.C."/>
            <person name="Pan C."/>
            <person name="Northen T.R."/>
            <person name="Banfield J.F."/>
        </authorList>
    </citation>
    <scope>NUCLEOTIDE SEQUENCE [LARGE SCALE GENOMIC DNA]</scope>
    <source>
        <strain evidence="4">WS_9</strain>
    </source>
</reference>
<proteinExistence type="predicted"/>
<accession>A0A538TNI7</accession>
<keyword evidence="3" id="KW-0472">Membrane</keyword>
<dbReference type="Pfam" id="PF06267">
    <property type="entry name" value="DUF1028"/>
    <property type="match status" value="1"/>
</dbReference>
<protein>
    <submittedName>
        <fullName evidence="4">DUF1028 domain-containing protein</fullName>
    </submittedName>
</protein>
<organism evidence="4 5">
    <name type="scientific">Eiseniibacteriota bacterium</name>
    <dbReference type="NCBI Taxonomy" id="2212470"/>
    <lineage>
        <taxon>Bacteria</taxon>
        <taxon>Candidatus Eiseniibacteriota</taxon>
    </lineage>
</organism>
<evidence type="ECO:0000256" key="3">
    <source>
        <dbReference type="SAM" id="Phobius"/>
    </source>
</evidence>
<dbReference type="SUPFAM" id="SSF56235">
    <property type="entry name" value="N-terminal nucleophile aminohydrolases (Ntn hydrolases)"/>
    <property type="match status" value="1"/>
</dbReference>
<feature type="repeat" description="TPR" evidence="1">
    <location>
        <begin position="422"/>
        <end position="455"/>
    </location>
</feature>
<dbReference type="InterPro" id="IPR011990">
    <property type="entry name" value="TPR-like_helical_dom_sf"/>
</dbReference>
<name>A0A538TNI7_UNCEI</name>
<evidence type="ECO:0000313" key="5">
    <source>
        <dbReference type="Proteomes" id="UP000317691"/>
    </source>
</evidence>
<sequence>MPYVKSAERQQICHQRGSNRRPDRARASSRVVIAPVPTSGSQGVFPEKAIRPLASGGGPGALTTTTMTLRRWSGGVHRKFEPGPVDFLVPSNATAGPEPTHLSRGRSMIRRRVFAALFLALPLALLPAASALADVKTGTFSIVAYDSVTQEVGVAVQSKYFSVGTAVPWAEAGAGAVATQANVNVTLGPEALALLRTGMPAADVMRALAAADTLWDGRQVGIVDARGRAVNWTGRRCLDWAGGETGPGFACQGNILAGPSVVANMAQAYRESRGELAERMIAALEAAQAAGGDKRGMQSAALLVVRPSVDHPEYNVRYVDLRVEDHKTPIQELRRVWQIFEGFHLANAHLNYAAQYEAQGRTDLAVMERERVGESMKRAIARGERDASLLNGLAWACATHDIFLSDAIRAAERAVEIEPRNIDILDTLAEVHFRAGNTAKAVEVESRAATLDPKSAYLKEQIERFRAGRK</sequence>